<dbReference type="OrthoDB" id="682198at2759"/>
<accession>A0A2H9ZUX5</accession>
<dbReference type="AlphaFoldDB" id="A0A2H9ZUX5"/>
<organism evidence="1 2">
    <name type="scientific">Apostasia shenzhenica</name>
    <dbReference type="NCBI Taxonomy" id="1088818"/>
    <lineage>
        <taxon>Eukaryota</taxon>
        <taxon>Viridiplantae</taxon>
        <taxon>Streptophyta</taxon>
        <taxon>Embryophyta</taxon>
        <taxon>Tracheophyta</taxon>
        <taxon>Spermatophyta</taxon>
        <taxon>Magnoliopsida</taxon>
        <taxon>Liliopsida</taxon>
        <taxon>Asparagales</taxon>
        <taxon>Orchidaceae</taxon>
        <taxon>Apostasioideae</taxon>
        <taxon>Apostasia</taxon>
    </lineage>
</organism>
<gene>
    <name evidence="1" type="ORF">AXF42_Ash011783</name>
</gene>
<dbReference type="EMBL" id="KZ453612">
    <property type="protein sequence ID" value="PKA47109.1"/>
    <property type="molecule type" value="Genomic_DNA"/>
</dbReference>
<reference evidence="1 2" key="1">
    <citation type="journal article" date="2017" name="Nature">
        <title>The Apostasia genome and the evolution of orchids.</title>
        <authorList>
            <person name="Zhang G.Q."/>
            <person name="Liu K.W."/>
            <person name="Li Z."/>
            <person name="Lohaus R."/>
            <person name="Hsiao Y.Y."/>
            <person name="Niu S.C."/>
            <person name="Wang J.Y."/>
            <person name="Lin Y.C."/>
            <person name="Xu Q."/>
            <person name="Chen L.J."/>
            <person name="Yoshida K."/>
            <person name="Fujiwara S."/>
            <person name="Wang Z.W."/>
            <person name="Zhang Y.Q."/>
            <person name="Mitsuda N."/>
            <person name="Wang M."/>
            <person name="Liu G.H."/>
            <person name="Pecoraro L."/>
            <person name="Huang H.X."/>
            <person name="Xiao X.J."/>
            <person name="Lin M."/>
            <person name="Wu X.Y."/>
            <person name="Wu W.L."/>
            <person name="Chen Y.Y."/>
            <person name="Chang S.B."/>
            <person name="Sakamoto S."/>
            <person name="Ohme-Takagi M."/>
            <person name="Yagi M."/>
            <person name="Zeng S.J."/>
            <person name="Shen C.Y."/>
            <person name="Yeh C.M."/>
            <person name="Luo Y.B."/>
            <person name="Tsai W.C."/>
            <person name="Van de Peer Y."/>
            <person name="Liu Z.J."/>
        </authorList>
    </citation>
    <scope>NUCLEOTIDE SEQUENCE [LARGE SCALE GENOMIC DNA]</scope>
    <source>
        <strain evidence="2">cv. Shenzhen</strain>
        <tissue evidence="1">Stem</tissue>
    </source>
</reference>
<evidence type="ECO:0000313" key="1">
    <source>
        <dbReference type="EMBL" id="PKA47109.1"/>
    </source>
</evidence>
<dbReference type="Proteomes" id="UP000236161">
    <property type="component" value="Unassembled WGS sequence"/>
</dbReference>
<sequence length="119" mass="13354">MNSLKDELAKEERRDAQDILAPAYDDPEVFDVASSSGSWMEGIQHFLQIGELPTDRLQARKLRVKCGKVRPITRAIMQTVLLLTLGEVRSQGGLKDHPRIDSLCKSCAEILLAEHPQRC</sequence>
<keyword evidence="2" id="KW-1185">Reference proteome</keyword>
<name>A0A2H9ZUX5_9ASPA</name>
<proteinExistence type="predicted"/>
<protein>
    <submittedName>
        <fullName evidence="1">Uncharacterized protein</fullName>
    </submittedName>
</protein>
<evidence type="ECO:0000313" key="2">
    <source>
        <dbReference type="Proteomes" id="UP000236161"/>
    </source>
</evidence>